<dbReference type="Gene3D" id="1.25.40.10">
    <property type="entry name" value="Tetratricopeptide repeat domain"/>
    <property type="match status" value="1"/>
</dbReference>
<reference evidence="2" key="2">
    <citation type="submission" date="2016-10" db="EMBL/GenBank/DDBJ databases">
        <authorList>
            <person name="de Groot N.N."/>
        </authorList>
    </citation>
    <scope>NUCLEOTIDE SEQUENCE</scope>
    <source>
        <strain evidence="2">J.0256</strain>
    </source>
</reference>
<geneLocation type="chloroplast" evidence="2"/>
<keyword evidence="1" id="KW-0472">Membrane</keyword>
<proteinExistence type="predicted"/>
<organism evidence="2">
    <name type="scientific">Liagoropsis maxima</name>
    <dbReference type="NCBI Taxonomy" id="1653392"/>
    <lineage>
        <taxon>Eukaryota</taxon>
        <taxon>Rhodophyta</taxon>
        <taxon>Florideophyceae</taxon>
        <taxon>Nemaliophycidae</taxon>
        <taxon>Nemaliales</taxon>
        <taxon>Liagoraceae</taxon>
        <taxon>Liagoropsis</taxon>
    </lineage>
</organism>
<evidence type="ECO:0000313" key="2">
    <source>
        <dbReference type="EMBL" id="SCW22708.1"/>
    </source>
</evidence>
<keyword evidence="2" id="KW-0934">Plastid</keyword>
<feature type="transmembrane region" description="Helical" evidence="1">
    <location>
        <begin position="6"/>
        <end position="29"/>
    </location>
</feature>
<dbReference type="RefSeq" id="YP_009314454.1">
    <property type="nucleotide sequence ID" value="NC_031662.1"/>
</dbReference>
<keyword evidence="1" id="KW-0812">Transmembrane</keyword>
<keyword evidence="2" id="KW-0150">Chloroplast</keyword>
<name>A0A1G4NVK0_9FLOR</name>
<sequence length="133" mass="15695">MPLIYLIILCFILSPLTIILSIQTINFNYKLITLSKLKKKHDIIINSQTIEYQIANIYIDTKQWHKAIITLENAIHFNTDINTYWAAKYNNAIGFTLQKKGYNILAKIYYSMAYHHYPDYTYARNNLKNINTL</sequence>
<protein>
    <recommendedName>
        <fullName evidence="3">Ycf37</fullName>
    </recommendedName>
</protein>
<reference evidence="2" key="1">
    <citation type="submission" date="2016-10" db="EMBL/GenBank/DDBJ databases">
        <title>Chloroplast genomes as a tool to resolve red algal phylogenies: a case study in the Nemaliales.</title>
        <authorList>
            <person name="Costa J.F."/>
            <person name="Lin S.M."/>
            <person name="Macaya E.C."/>
            <person name="Fernandez-Garcia C."/>
            <person name="Verbruggen H."/>
        </authorList>
    </citation>
    <scope>NUCLEOTIDE SEQUENCE</scope>
    <source>
        <strain evidence="2">J.0256</strain>
    </source>
</reference>
<evidence type="ECO:0000256" key="1">
    <source>
        <dbReference type="SAM" id="Phobius"/>
    </source>
</evidence>
<dbReference type="GeneID" id="30000799"/>
<dbReference type="AlphaFoldDB" id="A0A1G4NVK0"/>
<dbReference type="SUPFAM" id="SSF48452">
    <property type="entry name" value="TPR-like"/>
    <property type="match status" value="1"/>
</dbReference>
<dbReference type="EMBL" id="LT622870">
    <property type="protein sequence ID" value="SCW22708.1"/>
    <property type="molecule type" value="Genomic_DNA"/>
</dbReference>
<accession>A0A1G4NVK0</accession>
<keyword evidence="1" id="KW-1133">Transmembrane helix</keyword>
<dbReference type="InterPro" id="IPR011990">
    <property type="entry name" value="TPR-like_helical_dom_sf"/>
</dbReference>
<gene>
    <name evidence="2" type="primary">ycf37</name>
    <name evidence="2" type="ORF">J0256_39</name>
</gene>
<evidence type="ECO:0008006" key="3">
    <source>
        <dbReference type="Google" id="ProtNLM"/>
    </source>
</evidence>